<dbReference type="EMBL" id="WHOC01000028">
    <property type="protein sequence ID" value="NOU85479.1"/>
    <property type="molecule type" value="Genomic_DNA"/>
</dbReference>
<evidence type="ECO:0000256" key="2">
    <source>
        <dbReference type="ARBA" id="ARBA00023235"/>
    </source>
</evidence>
<evidence type="ECO:0000313" key="4">
    <source>
        <dbReference type="EMBL" id="NOU85479.1"/>
    </source>
</evidence>
<evidence type="ECO:0000313" key="5">
    <source>
        <dbReference type="Proteomes" id="UP000658690"/>
    </source>
</evidence>
<dbReference type="RefSeq" id="WP_171688786.1">
    <property type="nucleotide sequence ID" value="NZ_WHOC01000028.1"/>
</dbReference>
<comment type="catalytic activity">
    <reaction evidence="1">
        <text>beta-D-ribopyranose = beta-D-ribofuranose</text>
        <dbReference type="Rhea" id="RHEA:25432"/>
        <dbReference type="ChEBI" id="CHEBI:27476"/>
        <dbReference type="ChEBI" id="CHEBI:47002"/>
        <dbReference type="EC" id="5.4.99.62"/>
    </reaction>
</comment>
<reference evidence="4 5" key="1">
    <citation type="submission" date="2019-10" db="EMBL/GenBank/DDBJ databases">
        <title>Description of Paenibacillus choica sp. nov.</title>
        <authorList>
            <person name="Carlier A."/>
            <person name="Qi S."/>
        </authorList>
    </citation>
    <scope>NUCLEOTIDE SEQUENCE [LARGE SCALE GENOMIC DNA]</scope>
    <source>
        <strain evidence="4 5">LMG 31460</strain>
    </source>
</reference>
<evidence type="ECO:0000256" key="3">
    <source>
        <dbReference type="ARBA" id="ARBA00036324"/>
    </source>
</evidence>
<sequence>MLKGIPSLISPEMLKILMEMGHGDELVLGDGNFPAASCAKRLVRADGHGISSFLEAVLKLFPIDTSADAVTVMQVDPGDPVVPGIWEDYKQIVQRAANLPVPIVALERSAFYERCRNAYAVVATSESALYANVMIRKGIVTSDDQ</sequence>
<evidence type="ECO:0000256" key="1">
    <source>
        <dbReference type="ARBA" id="ARBA00000223"/>
    </source>
</evidence>
<organism evidence="4 5">
    <name type="scientific">Paenibacillus germinis</name>
    <dbReference type="NCBI Taxonomy" id="2654979"/>
    <lineage>
        <taxon>Bacteria</taxon>
        <taxon>Bacillati</taxon>
        <taxon>Bacillota</taxon>
        <taxon>Bacilli</taxon>
        <taxon>Bacillales</taxon>
        <taxon>Paenibacillaceae</taxon>
        <taxon>Paenibacillus</taxon>
    </lineage>
</organism>
<name>A0ABX1YZ97_9BACL</name>
<dbReference type="Gene3D" id="3.40.1650.10">
    <property type="entry name" value="RbsD-like domain"/>
    <property type="match status" value="1"/>
</dbReference>
<dbReference type="Proteomes" id="UP000658690">
    <property type="component" value="Unassembled WGS sequence"/>
</dbReference>
<accession>A0ABX1YZ97</accession>
<dbReference type="InterPro" id="IPR007721">
    <property type="entry name" value="RbsD_FucU"/>
</dbReference>
<keyword evidence="5" id="KW-1185">Reference proteome</keyword>
<dbReference type="Pfam" id="PF05025">
    <property type="entry name" value="RbsD_FucU"/>
    <property type="match status" value="1"/>
</dbReference>
<gene>
    <name evidence="4" type="ORF">GC102_06765</name>
</gene>
<proteinExistence type="predicted"/>
<protein>
    <submittedName>
        <fullName evidence="4">Fucose isomerase</fullName>
    </submittedName>
</protein>
<dbReference type="InterPro" id="IPR023750">
    <property type="entry name" value="RbsD-like_sf"/>
</dbReference>
<dbReference type="InterPro" id="IPR050443">
    <property type="entry name" value="RbsD/FucU_mutarotase"/>
</dbReference>
<dbReference type="PANTHER" id="PTHR31690">
    <property type="entry name" value="FUCOSE MUTAROTASE"/>
    <property type="match status" value="1"/>
</dbReference>
<dbReference type="PANTHER" id="PTHR31690:SF4">
    <property type="entry name" value="FUCOSE MUTAROTASE"/>
    <property type="match status" value="1"/>
</dbReference>
<dbReference type="SUPFAM" id="SSF102546">
    <property type="entry name" value="RbsD-like"/>
    <property type="match status" value="1"/>
</dbReference>
<comment type="catalytic activity">
    <reaction evidence="3">
        <text>alpha-L-fucose = beta-L-fucose</text>
        <dbReference type="Rhea" id="RHEA:25580"/>
        <dbReference type="ChEBI" id="CHEBI:42548"/>
        <dbReference type="ChEBI" id="CHEBI:42589"/>
        <dbReference type="EC" id="5.1.3.29"/>
    </reaction>
</comment>
<keyword evidence="2 4" id="KW-0413">Isomerase</keyword>
<comment type="caution">
    <text evidence="4">The sequence shown here is derived from an EMBL/GenBank/DDBJ whole genome shotgun (WGS) entry which is preliminary data.</text>
</comment>
<dbReference type="GO" id="GO:0016853">
    <property type="term" value="F:isomerase activity"/>
    <property type="evidence" value="ECO:0007669"/>
    <property type="project" value="UniProtKB-KW"/>
</dbReference>